<keyword evidence="12" id="KW-1185">Reference proteome</keyword>
<protein>
    <recommendedName>
        <fullName evidence="3 9">Geranylgeranyl transferase type-2 subunit alpha</fullName>
        <ecNumber evidence="2 9">2.5.1.60</ecNumber>
    </recommendedName>
    <alternativeName>
        <fullName evidence="7 9">Geranylgeranyl transferase type II subunit alpha</fullName>
    </alternativeName>
</protein>
<dbReference type="GO" id="GO:0097354">
    <property type="term" value="P:prenylation"/>
    <property type="evidence" value="ECO:0007669"/>
    <property type="project" value="UniProtKB-UniRule"/>
</dbReference>
<organism evidence="11 12">
    <name type="scientific">Varroa destructor</name>
    <name type="common">Honeybee mite</name>
    <dbReference type="NCBI Taxonomy" id="109461"/>
    <lineage>
        <taxon>Eukaryota</taxon>
        <taxon>Metazoa</taxon>
        <taxon>Ecdysozoa</taxon>
        <taxon>Arthropoda</taxon>
        <taxon>Chelicerata</taxon>
        <taxon>Arachnida</taxon>
        <taxon>Acari</taxon>
        <taxon>Parasitiformes</taxon>
        <taxon>Mesostigmata</taxon>
        <taxon>Gamasina</taxon>
        <taxon>Dermanyssoidea</taxon>
        <taxon>Varroidae</taxon>
        <taxon>Varroa</taxon>
    </lineage>
</organism>
<dbReference type="PANTHER" id="PTHR11129">
    <property type="entry name" value="PROTEIN FARNESYLTRANSFERASE ALPHA SUBUNIT/RAB GERANYLGERANYL TRANSFERASE ALPHA SUBUNIT"/>
    <property type="match status" value="1"/>
</dbReference>
<comment type="similarity">
    <text evidence="1 9">Belongs to the protein prenyltransferase subunit alpha family.</text>
</comment>
<evidence type="ECO:0000256" key="9">
    <source>
        <dbReference type="RuleBase" id="RU367120"/>
    </source>
</evidence>
<dbReference type="PANTHER" id="PTHR11129:SF2">
    <property type="entry name" value="GERANYLGERANYL TRANSFERASE TYPE-2 SUBUNIT ALPHA"/>
    <property type="match status" value="1"/>
</dbReference>
<dbReference type="RefSeq" id="XP_022645558.1">
    <property type="nucleotide sequence ID" value="XM_022789823.1"/>
</dbReference>
<evidence type="ECO:0000256" key="7">
    <source>
        <dbReference type="ARBA" id="ARBA00031267"/>
    </source>
</evidence>
<comment type="function">
    <text evidence="9">Catalyzes the transfer of a geranyl-geranyl moiety from geranyl-geranyl pyrophosphate to cysteines occuring in specific C-terminal amino acid sequences.</text>
</comment>
<evidence type="ECO:0000313" key="12">
    <source>
        <dbReference type="Proteomes" id="UP000594260"/>
    </source>
</evidence>
<dbReference type="GO" id="GO:0004663">
    <property type="term" value="F:Rab geranylgeranyltransferase activity"/>
    <property type="evidence" value="ECO:0007669"/>
    <property type="project" value="UniProtKB-UniRule"/>
</dbReference>
<feature type="domain" description="Small ribosomal subunit protein mS35 mitochondrial conserved" evidence="10">
    <location>
        <begin position="782"/>
        <end position="850"/>
    </location>
</feature>
<evidence type="ECO:0000256" key="6">
    <source>
        <dbReference type="ARBA" id="ARBA00022737"/>
    </source>
</evidence>
<dbReference type="GeneID" id="111243770"/>
<evidence type="ECO:0000256" key="2">
    <source>
        <dbReference type="ARBA" id="ARBA00012656"/>
    </source>
</evidence>
<evidence type="ECO:0000256" key="1">
    <source>
        <dbReference type="ARBA" id="ARBA00006734"/>
    </source>
</evidence>
<accession>A0A7M7JB75</accession>
<proteinExistence type="inferred from homology"/>
<dbReference type="PROSITE" id="PS51147">
    <property type="entry name" value="PFTA"/>
    <property type="match status" value="5"/>
</dbReference>
<dbReference type="Gene3D" id="3.80.10.10">
    <property type="entry name" value="Ribonuclease Inhibitor"/>
    <property type="match status" value="1"/>
</dbReference>
<dbReference type="Proteomes" id="UP000594260">
    <property type="component" value="Unplaced"/>
</dbReference>
<evidence type="ECO:0000313" key="11">
    <source>
        <dbReference type="EnsemblMetazoa" id="XP_022645558"/>
    </source>
</evidence>
<dbReference type="Pfam" id="PF10213">
    <property type="entry name" value="MRP-S28"/>
    <property type="match status" value="1"/>
</dbReference>
<dbReference type="KEGG" id="vde:111243770"/>
<keyword evidence="5 9" id="KW-0808">Transferase</keyword>
<evidence type="ECO:0000256" key="3">
    <source>
        <dbReference type="ARBA" id="ARBA00014772"/>
    </source>
</evidence>
<dbReference type="Pfam" id="PF01239">
    <property type="entry name" value="PPTA"/>
    <property type="match status" value="4"/>
</dbReference>
<dbReference type="SUPFAM" id="SSF48439">
    <property type="entry name" value="Protein prenylyltransferase"/>
    <property type="match status" value="1"/>
</dbReference>
<dbReference type="InterPro" id="IPR019349">
    <property type="entry name" value="Ribosomal_mS35_mit"/>
</dbReference>
<dbReference type="Gene3D" id="2.60.40.1130">
    <property type="entry name" value="Rab geranylgeranyltransferase alpha-subunit, insert domain"/>
    <property type="match status" value="1"/>
</dbReference>
<evidence type="ECO:0000256" key="4">
    <source>
        <dbReference type="ARBA" id="ARBA00022602"/>
    </source>
</evidence>
<dbReference type="FunFam" id="1.25.40.120:FF:000035">
    <property type="entry name" value="Geranylgeranyl transferase type-2 subunit alpha"/>
    <property type="match status" value="1"/>
</dbReference>
<dbReference type="EnsemblMetazoa" id="XM_022789823">
    <property type="protein sequence ID" value="XP_022645558"/>
    <property type="gene ID" value="LOC111243770"/>
</dbReference>
<dbReference type="EC" id="2.5.1.60" evidence="2 9"/>
<dbReference type="Gene3D" id="1.25.40.120">
    <property type="entry name" value="Protein prenylyltransferase"/>
    <property type="match status" value="1"/>
</dbReference>
<dbReference type="InterPro" id="IPR002088">
    <property type="entry name" value="Prenyl_trans_a"/>
</dbReference>
<evidence type="ECO:0000256" key="8">
    <source>
        <dbReference type="ARBA" id="ARBA00047658"/>
    </source>
</evidence>
<name>A0A7M7JB75_VARDE</name>
<dbReference type="AlphaFoldDB" id="A0A7M7JB75"/>
<dbReference type="GO" id="GO:0005968">
    <property type="term" value="C:Rab-protein geranylgeranyltransferase complex"/>
    <property type="evidence" value="ECO:0007669"/>
    <property type="project" value="TreeGrafter"/>
</dbReference>
<comment type="catalytic activity">
    <reaction evidence="8 9">
        <text>geranylgeranyl diphosphate + L-cysteinyl-[protein] = S-geranylgeranyl-L-cysteinyl-[protein] + diphosphate</text>
        <dbReference type="Rhea" id="RHEA:21240"/>
        <dbReference type="Rhea" id="RHEA-COMP:10131"/>
        <dbReference type="Rhea" id="RHEA-COMP:11537"/>
        <dbReference type="ChEBI" id="CHEBI:29950"/>
        <dbReference type="ChEBI" id="CHEBI:33019"/>
        <dbReference type="ChEBI" id="CHEBI:57533"/>
        <dbReference type="ChEBI" id="CHEBI:86021"/>
        <dbReference type="EC" id="2.5.1.60"/>
    </reaction>
</comment>
<dbReference type="SUPFAM" id="SSF52058">
    <property type="entry name" value="L domain-like"/>
    <property type="match status" value="1"/>
</dbReference>
<dbReference type="OrthoDB" id="283424at2759"/>
<dbReference type="InParanoid" id="A0A7M7JB75"/>
<evidence type="ECO:0000256" key="5">
    <source>
        <dbReference type="ARBA" id="ARBA00022679"/>
    </source>
</evidence>
<dbReference type="InterPro" id="IPR032675">
    <property type="entry name" value="LRR_dom_sf"/>
</dbReference>
<keyword evidence="4 9" id="KW-0637">Prenyltransferase</keyword>
<reference evidence="11" key="1">
    <citation type="submission" date="2021-01" db="UniProtKB">
        <authorList>
            <consortium name="EnsemblMetazoa"/>
        </authorList>
    </citation>
    <scope>IDENTIFICATION</scope>
</reference>
<sequence length="937" mass="108086">MRFNDYFNQLHVKSNKKHGRVKVKTTAQQEAEKELERQKKLALYKAATEKIFQKRASSEYDEEILQITSQILQNNPDDATLWNIRRETFEQMKAKGDDISERTKDELLLVWQALLKNPKSYGAWWHRGWVNENLTSTPDWDRELQLTGLFLEKDDRNFHCWDYRRFVSGRCQTPLEDELKFTLERIEANFSNYSSWHYRSHLLPRFFPGDKEGSIKENVLLEELDLVLNAAFTDPQDQSAWMYHRWLLGKVEPVESITFARWYPVEGVLLITFGKEVGRCEAAVKINSEVKEVQWKMVGGTHSAHVWTCQGAHFHKASTVSIDEISLTRDHLEWQALRNVKSGLLTVAKTTVLQEQLENANSLIEMEPDSKWPLLTAAMLMSALQDPVYLQKTLGLMDKLAHVDPFRKNYYRDLKSKLIIEACLEPNAVEVDLCNKGLTCLRHCHMMSATVKLNLSKNQLHDTALYQLKHCFWLTALVLDDNPLRTLDFLEVLPNLKNLSVRGCPLEDVSGLRFCTDFTEIRLSRKTRPEILTEVAKIKPKIVISMECVSPHDYGTLEELSKVAGLALARSECFIRCPLYTVHQLSDIEYSFASQNIESCLRRSSWTYWIMALIRRSLSWRAPLSYQRGLAFLPEDSETSSAGVSKSEFRKLVLYRQKEERKVSRKTVKDSSTGDRAHQMPVNQDWPSVWPAAASFKPSVVPLPVRQGFYEKRGSPPAKHANLELMKIPNFLHLTPPAIERHCKAIKKFCTQWPEALTDARSANWITIITSDYIHSGPSIRDERARIVTVKLKLSALDLDQHARDKFLQLVGDRYNAETDELVVVTDRCPLRRQNTDYSMYVLTALFHESWVTEPWELTERQEADMPCFEFEKSRSEGYATDYASRAKNVSNETISEYGKILTLLKNEGDNIYNLDAYKKAACDLMNLKAPQPPVIS</sequence>
<keyword evidence="6" id="KW-0677">Repeat</keyword>
<evidence type="ECO:0000259" key="10">
    <source>
        <dbReference type="Pfam" id="PF10213"/>
    </source>
</evidence>